<accession>A0A8S5P2B9</accession>
<dbReference type="InterPro" id="IPR045958">
    <property type="entry name" value="DUF6378"/>
</dbReference>
<organism evidence="2">
    <name type="scientific">Myoviridae sp. ctegP15</name>
    <dbReference type="NCBI Taxonomy" id="2825146"/>
    <lineage>
        <taxon>Viruses</taxon>
        <taxon>Duplodnaviria</taxon>
        <taxon>Heunggongvirae</taxon>
        <taxon>Uroviricota</taxon>
        <taxon>Caudoviricetes</taxon>
    </lineage>
</organism>
<evidence type="ECO:0000313" key="2">
    <source>
        <dbReference type="EMBL" id="DAE01114.1"/>
    </source>
</evidence>
<name>A0A8S5P2B9_9CAUD</name>
<dbReference type="EMBL" id="BK015319">
    <property type="protein sequence ID" value="DAE01114.1"/>
    <property type="molecule type" value="Genomic_DNA"/>
</dbReference>
<sequence>MNDREKCLREACEIVNGARNQAYGNVEDNFDRIASLWSIYLDTAVTPIDVAMMMVLLKAARVSTGGVSHYDNYVDVAGYAACAYEITKEWNGESDESNRENLVRAN</sequence>
<evidence type="ECO:0000259" key="1">
    <source>
        <dbReference type="Pfam" id="PF19905"/>
    </source>
</evidence>
<dbReference type="Pfam" id="PF19905">
    <property type="entry name" value="DUF6378"/>
    <property type="match status" value="1"/>
</dbReference>
<proteinExistence type="predicted"/>
<protein>
    <recommendedName>
        <fullName evidence="1">DUF6378 domain-containing protein</fullName>
    </recommendedName>
</protein>
<feature type="domain" description="DUF6378" evidence="1">
    <location>
        <begin position="7"/>
        <end position="86"/>
    </location>
</feature>
<reference evidence="2" key="1">
    <citation type="journal article" date="2021" name="Proc. Natl. Acad. Sci. U.S.A.">
        <title>A Catalog of Tens of Thousands of Viruses from Human Metagenomes Reveals Hidden Associations with Chronic Diseases.</title>
        <authorList>
            <person name="Tisza M.J."/>
            <person name="Buck C.B."/>
        </authorList>
    </citation>
    <scope>NUCLEOTIDE SEQUENCE</scope>
    <source>
        <strain evidence="2">CtegP15</strain>
    </source>
</reference>